<reference evidence="1" key="1">
    <citation type="submission" date="2015-07" db="EMBL/GenBank/DDBJ databases">
        <title>MeaNS - Measles Nucleotide Surveillance Program.</title>
        <authorList>
            <person name="Tran T."/>
            <person name="Druce J."/>
        </authorList>
    </citation>
    <scope>NUCLEOTIDE SEQUENCE</scope>
    <source>
        <strain evidence="1">UCB-OBI-ISO-001</strain>
        <tissue evidence="1">Gonad</tissue>
    </source>
</reference>
<proteinExistence type="predicted"/>
<sequence length="68" mass="7967">MSHEAFFPTLQRWSTIGANANASLPLYPSQYDILIYYVKDIFSCRSFLQFTTKEKLTYDFTTSDNLQK</sequence>
<organism evidence="1">
    <name type="scientific">Octopus bimaculoides</name>
    <name type="common">California two-spotted octopus</name>
    <dbReference type="NCBI Taxonomy" id="37653"/>
    <lineage>
        <taxon>Eukaryota</taxon>
        <taxon>Metazoa</taxon>
        <taxon>Spiralia</taxon>
        <taxon>Lophotrochozoa</taxon>
        <taxon>Mollusca</taxon>
        <taxon>Cephalopoda</taxon>
        <taxon>Coleoidea</taxon>
        <taxon>Octopodiformes</taxon>
        <taxon>Octopoda</taxon>
        <taxon>Incirrata</taxon>
        <taxon>Octopodidae</taxon>
        <taxon>Octopus</taxon>
    </lineage>
</organism>
<gene>
    <name evidence="1" type="ORF">OCBIM_22036848mg</name>
</gene>
<evidence type="ECO:0000313" key="1">
    <source>
        <dbReference type="EMBL" id="KOF74068.1"/>
    </source>
</evidence>
<protein>
    <submittedName>
        <fullName evidence="1">Uncharacterized protein</fullName>
    </submittedName>
</protein>
<accession>A0A0L8GAV8</accession>
<dbReference type="AlphaFoldDB" id="A0A0L8GAV8"/>
<dbReference type="EMBL" id="KQ422876">
    <property type="protein sequence ID" value="KOF74068.1"/>
    <property type="molecule type" value="Genomic_DNA"/>
</dbReference>
<name>A0A0L8GAV8_OCTBM</name>